<evidence type="ECO:0000256" key="7">
    <source>
        <dbReference type="ARBA" id="ARBA00023125"/>
    </source>
</evidence>
<evidence type="ECO:0000256" key="11">
    <source>
        <dbReference type="SAM" id="Coils"/>
    </source>
</evidence>
<accession>A0A2R6XZV1</accession>
<dbReference type="NCBIfam" id="TIGR02051">
    <property type="entry name" value="MerR"/>
    <property type="match status" value="1"/>
</dbReference>
<dbReference type="PROSITE" id="PS00552">
    <property type="entry name" value="HTH_MERR_1"/>
    <property type="match status" value="1"/>
</dbReference>
<protein>
    <recommendedName>
        <fullName evidence="1">Mercuric resistance operon regulatory protein</fullName>
    </recommendedName>
</protein>
<dbReference type="PANTHER" id="PTHR30204:SF69">
    <property type="entry name" value="MERR-FAMILY TRANSCRIPTIONAL REGULATOR"/>
    <property type="match status" value="1"/>
</dbReference>
<proteinExistence type="predicted"/>
<evidence type="ECO:0000256" key="1">
    <source>
        <dbReference type="ARBA" id="ARBA00017146"/>
    </source>
</evidence>
<keyword evidence="5" id="KW-0476">Mercury</keyword>
<dbReference type="SMART" id="SM00422">
    <property type="entry name" value="HTH_MERR"/>
    <property type="match status" value="1"/>
</dbReference>
<evidence type="ECO:0000313" key="14">
    <source>
        <dbReference type="Proteomes" id="UP000244338"/>
    </source>
</evidence>
<organism evidence="13 14">
    <name type="scientific">Candidatus Carbonibacillus altaicus</name>
    <dbReference type="NCBI Taxonomy" id="2163959"/>
    <lineage>
        <taxon>Bacteria</taxon>
        <taxon>Bacillati</taxon>
        <taxon>Bacillota</taxon>
        <taxon>Bacilli</taxon>
        <taxon>Bacillales</taxon>
        <taxon>Candidatus Carbonibacillus</taxon>
    </lineage>
</organism>
<evidence type="ECO:0000256" key="10">
    <source>
        <dbReference type="ARBA" id="ARBA00024874"/>
    </source>
</evidence>
<evidence type="ECO:0000256" key="6">
    <source>
        <dbReference type="ARBA" id="ARBA00023015"/>
    </source>
</evidence>
<evidence type="ECO:0000256" key="2">
    <source>
        <dbReference type="ARBA" id="ARBA00022466"/>
    </source>
</evidence>
<dbReference type="PRINTS" id="PR00040">
    <property type="entry name" value="HTHMERR"/>
</dbReference>
<dbReference type="PANTHER" id="PTHR30204">
    <property type="entry name" value="REDOX-CYCLING DRUG-SENSING TRANSCRIPTIONAL ACTIVATOR SOXR"/>
    <property type="match status" value="1"/>
</dbReference>
<dbReference type="GO" id="GO:0045340">
    <property type="term" value="F:mercury ion binding"/>
    <property type="evidence" value="ECO:0007669"/>
    <property type="project" value="InterPro"/>
</dbReference>
<dbReference type="SUPFAM" id="SSF46955">
    <property type="entry name" value="Putative DNA-binding domain"/>
    <property type="match status" value="1"/>
</dbReference>
<gene>
    <name evidence="13" type="ORF">BSOLF_1095</name>
</gene>
<dbReference type="GO" id="GO:0003700">
    <property type="term" value="F:DNA-binding transcription factor activity"/>
    <property type="evidence" value="ECO:0007669"/>
    <property type="project" value="InterPro"/>
</dbReference>
<dbReference type="GO" id="GO:0046689">
    <property type="term" value="P:response to mercury ion"/>
    <property type="evidence" value="ECO:0007669"/>
    <property type="project" value="UniProtKB-KW"/>
</dbReference>
<keyword evidence="11" id="KW-0175">Coiled coil</keyword>
<comment type="function">
    <text evidence="10">Mediates the mercuric-dependent induction of mercury resistance operon. In the absence of mercury MerR represses transcription by binding tightly to the mer operator region; when mercury is present the dimeric complex binds a single ion and becomes a potent transcriptional activator, while remaining bound to the mer site.</text>
</comment>
<evidence type="ECO:0000256" key="4">
    <source>
        <dbReference type="ARBA" id="ARBA00022723"/>
    </source>
</evidence>
<evidence type="ECO:0000256" key="8">
    <source>
        <dbReference type="ARBA" id="ARBA00023159"/>
    </source>
</evidence>
<keyword evidence="3" id="KW-0678">Repressor</keyword>
<keyword evidence="6" id="KW-0805">Transcription regulation</keyword>
<dbReference type="PROSITE" id="PS50937">
    <property type="entry name" value="HTH_MERR_2"/>
    <property type="match status" value="1"/>
</dbReference>
<reference evidence="14" key="1">
    <citation type="journal article" date="2018" name="Sci. Rep.">
        <title>Lignite coal burning seam in the remote Altai Mountains harbors a hydrogen-driven thermophilic microbial community.</title>
        <authorList>
            <person name="Kadnikov V.V."/>
            <person name="Mardanov A.V."/>
            <person name="Ivasenko D.A."/>
            <person name="Antsiferov D.V."/>
            <person name="Beletsky A.V."/>
            <person name="Karnachuk O.V."/>
            <person name="Ravin N.V."/>
        </authorList>
    </citation>
    <scope>NUCLEOTIDE SEQUENCE [LARGE SCALE GENOMIC DNA]</scope>
</reference>
<keyword evidence="8" id="KW-0010">Activator</keyword>
<feature type="coiled-coil region" evidence="11">
    <location>
        <begin position="82"/>
        <end position="112"/>
    </location>
</feature>
<dbReference type="GO" id="GO:0003677">
    <property type="term" value="F:DNA binding"/>
    <property type="evidence" value="ECO:0007669"/>
    <property type="project" value="UniProtKB-KW"/>
</dbReference>
<dbReference type="InterPro" id="IPR009061">
    <property type="entry name" value="DNA-bd_dom_put_sf"/>
</dbReference>
<dbReference type="Pfam" id="PF13411">
    <property type="entry name" value="MerR_1"/>
    <property type="match status" value="1"/>
</dbReference>
<dbReference type="InterPro" id="IPR000551">
    <property type="entry name" value="MerR-type_HTH_dom"/>
</dbReference>
<name>A0A2R6XZV1_9BACL</name>
<dbReference type="EMBL" id="PEBX01000058">
    <property type="protein sequence ID" value="PTQ55944.1"/>
    <property type="molecule type" value="Genomic_DNA"/>
</dbReference>
<evidence type="ECO:0000256" key="5">
    <source>
        <dbReference type="ARBA" id="ARBA00022914"/>
    </source>
</evidence>
<dbReference type="Gene3D" id="1.10.1660.10">
    <property type="match status" value="1"/>
</dbReference>
<dbReference type="AlphaFoldDB" id="A0A2R6XZV1"/>
<evidence type="ECO:0000259" key="12">
    <source>
        <dbReference type="PROSITE" id="PS50937"/>
    </source>
</evidence>
<sequence length="139" mass="16291">MYQIAAFSKRAGVNRETIRYYERRGLLPPAERTTSGYRLYTDDDVRRVRFIRRMQGLGFTLDEIHKLLGVVDRDDERCRDMYDFVAKKLDEVKKQIADLKRTEAMLLELKEACPHEEHMYACPIIDLTLGEMGGDERDA</sequence>
<keyword evidence="7" id="KW-0238">DNA-binding</keyword>
<evidence type="ECO:0000313" key="13">
    <source>
        <dbReference type="EMBL" id="PTQ55944.1"/>
    </source>
</evidence>
<dbReference type="Proteomes" id="UP000244338">
    <property type="component" value="Unassembled WGS sequence"/>
</dbReference>
<dbReference type="InterPro" id="IPR011794">
    <property type="entry name" value="MerR"/>
</dbReference>
<evidence type="ECO:0000256" key="3">
    <source>
        <dbReference type="ARBA" id="ARBA00022491"/>
    </source>
</evidence>
<evidence type="ECO:0000256" key="9">
    <source>
        <dbReference type="ARBA" id="ARBA00023163"/>
    </source>
</evidence>
<keyword evidence="4" id="KW-0479">Metal-binding</keyword>
<keyword evidence="2" id="KW-0475">Mercuric resistance</keyword>
<feature type="domain" description="HTH merR-type" evidence="12">
    <location>
        <begin position="1"/>
        <end position="70"/>
    </location>
</feature>
<comment type="caution">
    <text evidence="13">The sequence shown here is derived from an EMBL/GenBank/DDBJ whole genome shotgun (WGS) entry which is preliminary data.</text>
</comment>
<dbReference type="InterPro" id="IPR047057">
    <property type="entry name" value="MerR_fam"/>
</dbReference>
<dbReference type="CDD" id="cd04783">
    <property type="entry name" value="HTH_MerR1"/>
    <property type="match status" value="1"/>
</dbReference>
<keyword evidence="9" id="KW-0804">Transcription</keyword>